<sequence length="54" mass="6472">MPLNKLLNKSNSNLSTYLIVFYFAVFFILVVTWDNFDYKYHNQLEILQPLLICI</sequence>
<dbReference type="AlphaFoldDB" id="A0A251TFF1"/>
<accession>A0A251TFF1</accession>
<dbReference type="EMBL" id="CM007900">
    <property type="protein sequence ID" value="OTG08711.1"/>
    <property type="molecule type" value="Genomic_DNA"/>
</dbReference>
<keyword evidence="1" id="KW-0812">Transmembrane</keyword>
<gene>
    <name evidence="3" type="ORF">HannXRQ_Chr11g0344801</name>
    <name evidence="2" type="ORF">HanXRQr2_Chr11g0507951</name>
</gene>
<organism evidence="3 4">
    <name type="scientific">Helianthus annuus</name>
    <name type="common">Common sunflower</name>
    <dbReference type="NCBI Taxonomy" id="4232"/>
    <lineage>
        <taxon>Eukaryota</taxon>
        <taxon>Viridiplantae</taxon>
        <taxon>Streptophyta</taxon>
        <taxon>Embryophyta</taxon>
        <taxon>Tracheophyta</taxon>
        <taxon>Spermatophyta</taxon>
        <taxon>Magnoliopsida</taxon>
        <taxon>eudicotyledons</taxon>
        <taxon>Gunneridae</taxon>
        <taxon>Pentapetalae</taxon>
        <taxon>asterids</taxon>
        <taxon>campanulids</taxon>
        <taxon>Asterales</taxon>
        <taxon>Asteraceae</taxon>
        <taxon>Asteroideae</taxon>
        <taxon>Heliantheae alliance</taxon>
        <taxon>Heliantheae</taxon>
        <taxon>Helianthus</taxon>
    </lineage>
</organism>
<evidence type="ECO:0000313" key="4">
    <source>
        <dbReference type="Proteomes" id="UP000215914"/>
    </source>
</evidence>
<keyword evidence="1" id="KW-1133">Transmembrane helix</keyword>
<dbReference type="InParanoid" id="A0A251TFF1"/>
<evidence type="ECO:0000313" key="2">
    <source>
        <dbReference type="EMBL" id="KAF5783438.1"/>
    </source>
</evidence>
<name>A0A251TFF1_HELAN</name>
<dbReference type="Proteomes" id="UP000215914">
    <property type="component" value="Chromosome 11"/>
</dbReference>
<reference evidence="2" key="3">
    <citation type="submission" date="2020-06" db="EMBL/GenBank/DDBJ databases">
        <title>Helianthus annuus Genome sequencing and assembly Release 2.</title>
        <authorList>
            <person name="Gouzy J."/>
            <person name="Langlade N."/>
            <person name="Munos S."/>
        </authorList>
    </citation>
    <scope>NUCLEOTIDE SEQUENCE</scope>
    <source>
        <tissue evidence="2">Leaves</tissue>
    </source>
</reference>
<dbReference type="EMBL" id="MNCJ02000326">
    <property type="protein sequence ID" value="KAF5783438.1"/>
    <property type="molecule type" value="Genomic_DNA"/>
</dbReference>
<protein>
    <submittedName>
        <fullName evidence="3">Uncharacterized protein</fullName>
    </submittedName>
</protein>
<evidence type="ECO:0000256" key="1">
    <source>
        <dbReference type="SAM" id="Phobius"/>
    </source>
</evidence>
<reference evidence="2 4" key="1">
    <citation type="journal article" date="2017" name="Nature">
        <title>The sunflower genome provides insights into oil metabolism, flowering and Asterid evolution.</title>
        <authorList>
            <person name="Badouin H."/>
            <person name="Gouzy J."/>
            <person name="Grassa C.J."/>
            <person name="Murat F."/>
            <person name="Staton S.E."/>
            <person name="Cottret L."/>
            <person name="Lelandais-Briere C."/>
            <person name="Owens G.L."/>
            <person name="Carrere S."/>
            <person name="Mayjonade B."/>
            <person name="Legrand L."/>
            <person name="Gill N."/>
            <person name="Kane N.C."/>
            <person name="Bowers J.E."/>
            <person name="Hubner S."/>
            <person name="Bellec A."/>
            <person name="Berard A."/>
            <person name="Berges H."/>
            <person name="Blanchet N."/>
            <person name="Boniface M.C."/>
            <person name="Brunel D."/>
            <person name="Catrice O."/>
            <person name="Chaidir N."/>
            <person name="Claudel C."/>
            <person name="Donnadieu C."/>
            <person name="Faraut T."/>
            <person name="Fievet G."/>
            <person name="Helmstetter N."/>
            <person name="King M."/>
            <person name="Knapp S.J."/>
            <person name="Lai Z."/>
            <person name="Le Paslier M.C."/>
            <person name="Lippi Y."/>
            <person name="Lorenzon L."/>
            <person name="Mandel J.R."/>
            <person name="Marage G."/>
            <person name="Marchand G."/>
            <person name="Marquand E."/>
            <person name="Bret-Mestries E."/>
            <person name="Morien E."/>
            <person name="Nambeesan S."/>
            <person name="Nguyen T."/>
            <person name="Pegot-Espagnet P."/>
            <person name="Pouilly N."/>
            <person name="Raftis F."/>
            <person name="Sallet E."/>
            <person name="Schiex T."/>
            <person name="Thomas J."/>
            <person name="Vandecasteele C."/>
            <person name="Vares D."/>
            <person name="Vear F."/>
            <person name="Vautrin S."/>
            <person name="Crespi M."/>
            <person name="Mangin B."/>
            <person name="Burke J.M."/>
            <person name="Salse J."/>
            <person name="Munos S."/>
            <person name="Vincourt P."/>
            <person name="Rieseberg L.H."/>
            <person name="Langlade N.B."/>
        </authorList>
    </citation>
    <scope>NUCLEOTIDE SEQUENCE [LARGE SCALE GENOMIC DNA]</scope>
    <source>
        <strain evidence="4">cv. SF193</strain>
        <tissue evidence="2">Leaves</tissue>
    </source>
</reference>
<proteinExistence type="predicted"/>
<evidence type="ECO:0000313" key="3">
    <source>
        <dbReference type="EMBL" id="OTG08711.1"/>
    </source>
</evidence>
<feature type="transmembrane region" description="Helical" evidence="1">
    <location>
        <begin position="14"/>
        <end position="33"/>
    </location>
</feature>
<dbReference type="Gramene" id="mRNA:HanXRQr2_Chr11g0507951">
    <property type="protein sequence ID" value="CDS:HanXRQr2_Chr11g0507951.1"/>
    <property type="gene ID" value="HanXRQr2_Chr11g0507951"/>
</dbReference>
<reference evidence="3" key="2">
    <citation type="submission" date="2017-02" db="EMBL/GenBank/DDBJ databases">
        <title>Sunflower complete genome.</title>
        <authorList>
            <person name="Langlade N."/>
            <person name="Munos S."/>
        </authorList>
    </citation>
    <scope>NUCLEOTIDE SEQUENCE [LARGE SCALE GENOMIC DNA]</scope>
    <source>
        <tissue evidence="3">Leaves</tissue>
    </source>
</reference>
<keyword evidence="1" id="KW-0472">Membrane</keyword>
<keyword evidence="4" id="KW-1185">Reference proteome</keyword>